<name>A0A268NWK0_SHOCL</name>
<comment type="caution">
    <text evidence="1">The sequence shown here is derived from an EMBL/GenBank/DDBJ whole genome shotgun (WGS) entry which is preliminary data.</text>
</comment>
<sequence length="142" mass="16620">MKIEIENAKLIPIINFMYDLKLVRKESRFRRRFINLLSDRAKLVEEERKEILETYAVKDEQGKAVIEDGNYKIENMHGLTEETQELLAEKLVIEGGDNYELLKVINDILNDLVEEPYEGQTSEIYDYLCEQFEPVQSGEVTS</sequence>
<gene>
    <name evidence="1" type="ORF">CHH72_15665</name>
</gene>
<proteinExistence type="predicted"/>
<accession>A0A268NWK0</accession>
<evidence type="ECO:0008006" key="3">
    <source>
        <dbReference type="Google" id="ProtNLM"/>
    </source>
</evidence>
<dbReference type="EMBL" id="NPCC01000025">
    <property type="protein sequence ID" value="PAE87903.1"/>
    <property type="molecule type" value="Genomic_DNA"/>
</dbReference>
<dbReference type="RefSeq" id="WP_095237111.1">
    <property type="nucleotide sequence ID" value="NZ_NPCC01000025.1"/>
</dbReference>
<reference evidence="1 2" key="1">
    <citation type="submission" date="2017-07" db="EMBL/GenBank/DDBJ databases">
        <title>Isolation and whole genome analysis of endospore-forming bacteria from heroin.</title>
        <authorList>
            <person name="Kalinowski J."/>
            <person name="Ahrens B."/>
            <person name="Al-Dilaimi A."/>
            <person name="Winkler A."/>
            <person name="Wibberg D."/>
            <person name="Schleenbecker U."/>
            <person name="Ruckert C."/>
            <person name="Wolfel R."/>
            <person name="Grass G."/>
        </authorList>
    </citation>
    <scope>NUCLEOTIDE SEQUENCE [LARGE SCALE GENOMIC DNA]</scope>
    <source>
        <strain evidence="1 2">7539</strain>
    </source>
</reference>
<evidence type="ECO:0000313" key="2">
    <source>
        <dbReference type="Proteomes" id="UP000216207"/>
    </source>
</evidence>
<dbReference type="Pfam" id="PF07761">
    <property type="entry name" value="DUF1617"/>
    <property type="match status" value="1"/>
</dbReference>
<dbReference type="InterPro" id="IPR011675">
    <property type="entry name" value="DUF1617"/>
</dbReference>
<protein>
    <recommendedName>
        <fullName evidence="3">DUF1617 family protein</fullName>
    </recommendedName>
</protein>
<organism evidence="1 2">
    <name type="scientific">Shouchella clausii</name>
    <name type="common">Alkalihalobacillus clausii</name>
    <dbReference type="NCBI Taxonomy" id="79880"/>
    <lineage>
        <taxon>Bacteria</taxon>
        <taxon>Bacillati</taxon>
        <taxon>Bacillota</taxon>
        <taxon>Bacilli</taxon>
        <taxon>Bacillales</taxon>
        <taxon>Bacillaceae</taxon>
        <taxon>Shouchella</taxon>
    </lineage>
</organism>
<evidence type="ECO:0000313" key="1">
    <source>
        <dbReference type="EMBL" id="PAE87903.1"/>
    </source>
</evidence>
<dbReference type="AlphaFoldDB" id="A0A268NWK0"/>
<dbReference type="Proteomes" id="UP000216207">
    <property type="component" value="Unassembled WGS sequence"/>
</dbReference>